<dbReference type="PANTHER" id="PTHR47683:SF4">
    <property type="entry name" value="PSEUDOURIDINE SYNTHASE"/>
    <property type="match status" value="1"/>
</dbReference>
<dbReference type="Pfam" id="PF01479">
    <property type="entry name" value="S4"/>
    <property type="match status" value="1"/>
</dbReference>
<dbReference type="InterPro" id="IPR000748">
    <property type="entry name" value="PsdUridine_synth_RsuA/RluB/E/F"/>
</dbReference>
<evidence type="ECO:0000256" key="7">
    <source>
        <dbReference type="RuleBase" id="RU003887"/>
    </source>
</evidence>
<dbReference type="InterPro" id="IPR018496">
    <property type="entry name" value="PsdUridine_synth_RsuA/RluB_CS"/>
</dbReference>
<dbReference type="NCBIfam" id="TIGR00093">
    <property type="entry name" value="pseudouridine synthase"/>
    <property type="match status" value="1"/>
</dbReference>
<dbReference type="EC" id="5.4.99.-" evidence="7"/>
<comment type="function">
    <text evidence="5">Responsible for synthesis of pseudouridine from uracil-516 in 16S ribosomal RNA.</text>
</comment>
<gene>
    <name evidence="9" type="ORF">FHS30_001757</name>
</gene>
<dbReference type="Proteomes" id="UP000559987">
    <property type="component" value="Unassembled WGS sequence"/>
</dbReference>
<dbReference type="InterPro" id="IPR006145">
    <property type="entry name" value="PsdUridine_synth_RsuA/RluA"/>
</dbReference>
<evidence type="ECO:0000256" key="6">
    <source>
        <dbReference type="PROSITE-ProRule" id="PRU00182"/>
    </source>
</evidence>
<dbReference type="NCBIfam" id="NF008097">
    <property type="entry name" value="PRK10839.1"/>
    <property type="match status" value="1"/>
</dbReference>
<dbReference type="Gene3D" id="3.30.70.1560">
    <property type="entry name" value="Alpha-L RNA-binding motif"/>
    <property type="match status" value="1"/>
</dbReference>
<accession>A0A839ULN2</accession>
<proteinExistence type="inferred from homology"/>
<dbReference type="SMART" id="SM00363">
    <property type="entry name" value="S4"/>
    <property type="match status" value="1"/>
</dbReference>
<reference evidence="9 10" key="1">
    <citation type="submission" date="2020-08" db="EMBL/GenBank/DDBJ databases">
        <title>Genomic Encyclopedia of Type Strains, Phase III (KMG-III): the genomes of soil and plant-associated and newly described type strains.</title>
        <authorList>
            <person name="Whitman W."/>
        </authorList>
    </citation>
    <scope>NUCLEOTIDE SEQUENCE [LARGE SCALE GENOMIC DNA]</scope>
    <source>
        <strain evidence="9 10">CECT 8571</strain>
    </source>
</reference>
<evidence type="ECO:0000313" key="9">
    <source>
        <dbReference type="EMBL" id="MBB3168573.1"/>
    </source>
</evidence>
<name>A0A839ULN2_9GAMM</name>
<dbReference type="RefSeq" id="WP_183910046.1">
    <property type="nucleotide sequence ID" value="NZ_JACHXZ010000002.1"/>
</dbReference>
<sequence>MRIDRWISQATDLSRKDVQAAIKAKRVAVDGDAVSSPAFPVRATDTVTLDGAVLKAAGPRYFMLHKPAGYLCATQDAHHPTVLDLLEEPNKHGLQIVGRLDLDTTGLLLITDDGRWNHRVTSPRRACEKSYIASLAAPLSPDAPKAFAEGILLRNETHPTRPATVEPLADQRCRVTLCEGRYHQVKRMLGALDNRVLTLHRERIGSIHLDPALEPGQYRPLTEAEIGSI</sequence>
<evidence type="ECO:0000256" key="5">
    <source>
        <dbReference type="ARBA" id="ARBA00037590"/>
    </source>
</evidence>
<dbReference type="CDD" id="cd00165">
    <property type="entry name" value="S4"/>
    <property type="match status" value="1"/>
</dbReference>
<comment type="similarity">
    <text evidence="1 7">Belongs to the pseudouridine synthase RsuA family.</text>
</comment>
<dbReference type="GO" id="GO:0000455">
    <property type="term" value="P:enzyme-directed rRNA pseudouridine synthesis"/>
    <property type="evidence" value="ECO:0007669"/>
    <property type="project" value="UniProtKB-ARBA"/>
</dbReference>
<comment type="catalytic activity">
    <reaction evidence="4">
        <text>uridine(516) in 16S rRNA = pseudouridine(516) in 16S rRNA</text>
        <dbReference type="Rhea" id="RHEA:38867"/>
        <dbReference type="Rhea" id="RHEA-COMP:10089"/>
        <dbReference type="Rhea" id="RHEA-COMP:10090"/>
        <dbReference type="ChEBI" id="CHEBI:65314"/>
        <dbReference type="ChEBI" id="CHEBI:65315"/>
        <dbReference type="EC" id="5.4.99.19"/>
    </reaction>
</comment>
<evidence type="ECO:0000256" key="1">
    <source>
        <dbReference type="ARBA" id="ARBA00008348"/>
    </source>
</evidence>
<dbReference type="GO" id="GO:0160136">
    <property type="term" value="F:16S rRNA pseudouridine(516) synthase activity"/>
    <property type="evidence" value="ECO:0007669"/>
    <property type="project" value="UniProtKB-EC"/>
</dbReference>
<evidence type="ECO:0000313" key="10">
    <source>
        <dbReference type="Proteomes" id="UP000559987"/>
    </source>
</evidence>
<comment type="caution">
    <text evidence="9">The sequence shown here is derived from an EMBL/GenBank/DDBJ whole genome shotgun (WGS) entry which is preliminary data.</text>
</comment>
<dbReference type="Gene3D" id="3.30.70.580">
    <property type="entry name" value="Pseudouridine synthase I, catalytic domain, N-terminal subdomain"/>
    <property type="match status" value="1"/>
</dbReference>
<evidence type="ECO:0000259" key="8">
    <source>
        <dbReference type="SMART" id="SM00363"/>
    </source>
</evidence>
<dbReference type="Gene3D" id="3.10.290.10">
    <property type="entry name" value="RNA-binding S4 domain"/>
    <property type="match status" value="1"/>
</dbReference>
<dbReference type="PANTHER" id="PTHR47683">
    <property type="entry name" value="PSEUDOURIDINE SYNTHASE FAMILY PROTEIN-RELATED"/>
    <property type="match status" value="1"/>
</dbReference>
<dbReference type="Pfam" id="PF00849">
    <property type="entry name" value="PseudoU_synth_2"/>
    <property type="match status" value="1"/>
</dbReference>
<dbReference type="SUPFAM" id="SSF55174">
    <property type="entry name" value="Alpha-L RNA-binding motif"/>
    <property type="match status" value="1"/>
</dbReference>
<feature type="domain" description="RNA-binding S4" evidence="8">
    <location>
        <begin position="1"/>
        <end position="59"/>
    </location>
</feature>
<protein>
    <recommendedName>
        <fullName evidence="7">Pseudouridine synthase</fullName>
        <ecNumber evidence="7">5.4.99.-</ecNumber>
    </recommendedName>
</protein>
<dbReference type="InterPro" id="IPR020103">
    <property type="entry name" value="PsdUridine_synth_cat_dom_sf"/>
</dbReference>
<keyword evidence="10" id="KW-1185">Reference proteome</keyword>
<dbReference type="InterPro" id="IPR020094">
    <property type="entry name" value="TruA/RsuA/RluB/E/F_N"/>
</dbReference>
<dbReference type="InterPro" id="IPR050343">
    <property type="entry name" value="RsuA_PseudoU_synthase"/>
</dbReference>
<dbReference type="EMBL" id="JACHXZ010000002">
    <property type="protein sequence ID" value="MBB3168573.1"/>
    <property type="molecule type" value="Genomic_DNA"/>
</dbReference>
<keyword evidence="2 6" id="KW-0694">RNA-binding</keyword>
<dbReference type="InterPro" id="IPR036986">
    <property type="entry name" value="S4_RNA-bd_sf"/>
</dbReference>
<dbReference type="PROSITE" id="PS50889">
    <property type="entry name" value="S4"/>
    <property type="match status" value="1"/>
</dbReference>
<organism evidence="9 10">
    <name type="scientific">Simiduia aestuariiviva</name>
    <dbReference type="NCBI Taxonomy" id="1510459"/>
    <lineage>
        <taxon>Bacteria</taxon>
        <taxon>Pseudomonadati</taxon>
        <taxon>Pseudomonadota</taxon>
        <taxon>Gammaproteobacteria</taxon>
        <taxon>Cellvibrionales</taxon>
        <taxon>Cellvibrionaceae</taxon>
        <taxon>Simiduia</taxon>
    </lineage>
</organism>
<dbReference type="InterPro" id="IPR042092">
    <property type="entry name" value="PsdUridine_s_RsuA/RluB/E/F_cat"/>
</dbReference>
<dbReference type="GO" id="GO:0003723">
    <property type="term" value="F:RNA binding"/>
    <property type="evidence" value="ECO:0007669"/>
    <property type="project" value="UniProtKB-KW"/>
</dbReference>
<dbReference type="CDD" id="cd02553">
    <property type="entry name" value="PseudoU_synth_RsuA"/>
    <property type="match status" value="1"/>
</dbReference>
<dbReference type="PROSITE" id="PS01149">
    <property type="entry name" value="PSI_RSU"/>
    <property type="match status" value="1"/>
</dbReference>
<evidence type="ECO:0000256" key="4">
    <source>
        <dbReference type="ARBA" id="ARBA00036749"/>
    </source>
</evidence>
<evidence type="ECO:0000256" key="3">
    <source>
        <dbReference type="ARBA" id="ARBA00023235"/>
    </source>
</evidence>
<dbReference type="SUPFAM" id="SSF55120">
    <property type="entry name" value="Pseudouridine synthase"/>
    <property type="match status" value="1"/>
</dbReference>
<evidence type="ECO:0000256" key="2">
    <source>
        <dbReference type="ARBA" id="ARBA00022884"/>
    </source>
</evidence>
<dbReference type="AlphaFoldDB" id="A0A839ULN2"/>
<dbReference type="InterPro" id="IPR002942">
    <property type="entry name" value="S4_RNA-bd"/>
</dbReference>
<keyword evidence="3 7" id="KW-0413">Isomerase</keyword>